<evidence type="ECO:0000313" key="2">
    <source>
        <dbReference type="Proteomes" id="UP001458880"/>
    </source>
</evidence>
<comment type="caution">
    <text evidence="1">The sequence shown here is derived from an EMBL/GenBank/DDBJ whole genome shotgun (WGS) entry which is preliminary data.</text>
</comment>
<dbReference type="Proteomes" id="UP001458880">
    <property type="component" value="Unassembled WGS sequence"/>
</dbReference>
<evidence type="ECO:0000313" key="1">
    <source>
        <dbReference type="EMBL" id="KAK9743885.1"/>
    </source>
</evidence>
<accession>A0AAW1MDJ4</accession>
<keyword evidence="2" id="KW-1185">Reference proteome</keyword>
<proteinExistence type="predicted"/>
<sequence length="69" mass="8489">MHVALISRRNRCLTTLEIVAEFHRDRLRKVSTVQPRLDRLIYKDEWPRKHGEFFEHFLNHFIFKRTILG</sequence>
<name>A0AAW1MDJ4_POPJA</name>
<gene>
    <name evidence="1" type="ORF">QE152_g8234</name>
</gene>
<protein>
    <submittedName>
        <fullName evidence="1">Uncharacterized protein</fullName>
    </submittedName>
</protein>
<dbReference type="EMBL" id="JASPKY010000065">
    <property type="protein sequence ID" value="KAK9743885.1"/>
    <property type="molecule type" value="Genomic_DNA"/>
</dbReference>
<organism evidence="1 2">
    <name type="scientific">Popillia japonica</name>
    <name type="common">Japanese beetle</name>
    <dbReference type="NCBI Taxonomy" id="7064"/>
    <lineage>
        <taxon>Eukaryota</taxon>
        <taxon>Metazoa</taxon>
        <taxon>Ecdysozoa</taxon>
        <taxon>Arthropoda</taxon>
        <taxon>Hexapoda</taxon>
        <taxon>Insecta</taxon>
        <taxon>Pterygota</taxon>
        <taxon>Neoptera</taxon>
        <taxon>Endopterygota</taxon>
        <taxon>Coleoptera</taxon>
        <taxon>Polyphaga</taxon>
        <taxon>Scarabaeiformia</taxon>
        <taxon>Scarabaeidae</taxon>
        <taxon>Rutelinae</taxon>
        <taxon>Popillia</taxon>
    </lineage>
</organism>
<dbReference type="AlphaFoldDB" id="A0AAW1MDJ4"/>
<reference evidence="1 2" key="1">
    <citation type="journal article" date="2024" name="BMC Genomics">
        <title>De novo assembly and annotation of Popillia japonica's genome with initial clues to its potential as an invasive pest.</title>
        <authorList>
            <person name="Cucini C."/>
            <person name="Boschi S."/>
            <person name="Funari R."/>
            <person name="Cardaioli E."/>
            <person name="Iannotti N."/>
            <person name="Marturano G."/>
            <person name="Paoli F."/>
            <person name="Bruttini M."/>
            <person name="Carapelli A."/>
            <person name="Frati F."/>
            <person name="Nardi F."/>
        </authorList>
    </citation>
    <scope>NUCLEOTIDE SEQUENCE [LARGE SCALE GENOMIC DNA]</scope>
    <source>
        <strain evidence="1">DMR45628</strain>
    </source>
</reference>